<evidence type="ECO:0000313" key="1">
    <source>
        <dbReference type="EMBL" id="KAG5604306.1"/>
    </source>
</evidence>
<comment type="caution">
    <text evidence="1">The sequence shown here is derived from an EMBL/GenBank/DDBJ whole genome shotgun (WGS) entry which is preliminary data.</text>
</comment>
<gene>
    <name evidence="1" type="ORF">H5410_025798</name>
</gene>
<evidence type="ECO:0000313" key="2">
    <source>
        <dbReference type="Proteomes" id="UP000824120"/>
    </source>
</evidence>
<proteinExistence type="predicted"/>
<dbReference type="AlphaFoldDB" id="A0A9J5YV79"/>
<reference evidence="1 2" key="1">
    <citation type="submission" date="2020-09" db="EMBL/GenBank/DDBJ databases">
        <title>De no assembly of potato wild relative species, Solanum commersonii.</title>
        <authorList>
            <person name="Cho K."/>
        </authorList>
    </citation>
    <scope>NUCLEOTIDE SEQUENCE [LARGE SCALE GENOMIC DNA]</scope>
    <source>
        <strain evidence="1">LZ3.2</strain>
        <tissue evidence="1">Leaf</tissue>
    </source>
</reference>
<protein>
    <submittedName>
        <fullName evidence="1">Uncharacterized protein</fullName>
    </submittedName>
</protein>
<accession>A0A9J5YV79</accession>
<name>A0A9J5YV79_SOLCO</name>
<dbReference type="Proteomes" id="UP000824120">
    <property type="component" value="Chromosome 5"/>
</dbReference>
<dbReference type="EMBL" id="JACXVP010000005">
    <property type="protein sequence ID" value="KAG5604306.1"/>
    <property type="molecule type" value="Genomic_DNA"/>
</dbReference>
<sequence length="235" mass="27502">MNSGNRYLKKIEIKARNILEFHLINLSEELEVDLCVCTKLQVLNLNCANIPHRFHHEVPSIKSLSLPLCKGLNKIKIMSPELETLSLIDLDHVKPNLPWFKIFDSFRFQSSCALVGSKLMEVEIGLKYVRVTNRFNDMLSLETDTTESEEVISHSGNLPSKVDTLCFNNLNLEILMWWIPRYESFIDELFSYFHPRTLLEPPLEKPLDYRFYLNNLQADYFCCCCDYIHRCSFVL</sequence>
<organism evidence="1 2">
    <name type="scientific">Solanum commersonii</name>
    <name type="common">Commerson's wild potato</name>
    <name type="synonym">Commerson's nightshade</name>
    <dbReference type="NCBI Taxonomy" id="4109"/>
    <lineage>
        <taxon>Eukaryota</taxon>
        <taxon>Viridiplantae</taxon>
        <taxon>Streptophyta</taxon>
        <taxon>Embryophyta</taxon>
        <taxon>Tracheophyta</taxon>
        <taxon>Spermatophyta</taxon>
        <taxon>Magnoliopsida</taxon>
        <taxon>eudicotyledons</taxon>
        <taxon>Gunneridae</taxon>
        <taxon>Pentapetalae</taxon>
        <taxon>asterids</taxon>
        <taxon>lamiids</taxon>
        <taxon>Solanales</taxon>
        <taxon>Solanaceae</taxon>
        <taxon>Solanoideae</taxon>
        <taxon>Solaneae</taxon>
        <taxon>Solanum</taxon>
    </lineage>
</organism>
<keyword evidence="2" id="KW-1185">Reference proteome</keyword>